<feature type="compositionally biased region" description="Basic and acidic residues" evidence="7">
    <location>
        <begin position="174"/>
        <end position="193"/>
    </location>
</feature>
<dbReference type="Proteomes" id="UP000295070">
    <property type="component" value="Chromosome 16"/>
</dbReference>
<evidence type="ECO:0000256" key="2">
    <source>
        <dbReference type="ARBA" id="ARBA00007365"/>
    </source>
</evidence>
<dbReference type="CDD" id="cd01925">
    <property type="entry name" value="cyclophilin_CeCYP16-like"/>
    <property type="match status" value="1"/>
</dbReference>
<comment type="similarity">
    <text evidence="2">Belongs to the cyclophilin-type PPIase family.</text>
</comment>
<dbReference type="PANTHER" id="PTHR45625">
    <property type="entry name" value="PEPTIDYL-PROLYL CIS-TRANS ISOMERASE-RELATED"/>
    <property type="match status" value="1"/>
</dbReference>
<proteinExistence type="inferred from homology"/>
<feature type="region of interest" description="Disordered" evidence="7">
    <location>
        <begin position="174"/>
        <end position="392"/>
    </location>
</feature>
<gene>
    <name evidence="9" type="ORF">EPR50_G00171850</name>
</gene>
<dbReference type="EMBL" id="SCKG01000016">
    <property type="protein sequence ID" value="TDH02342.1"/>
    <property type="molecule type" value="Genomic_DNA"/>
</dbReference>
<dbReference type="InterPro" id="IPR044666">
    <property type="entry name" value="Cyclophilin_A-like"/>
</dbReference>
<dbReference type="InterPro" id="IPR002130">
    <property type="entry name" value="Cyclophilin-type_PPIase_dom"/>
</dbReference>
<comment type="caution">
    <text evidence="9">The sequence shown here is derived from an EMBL/GenBank/DDBJ whole genome shotgun (WGS) entry which is preliminary data.</text>
</comment>
<comment type="subcellular location">
    <subcellularLocation>
        <location evidence="1">Nucleus</location>
    </subcellularLocation>
</comment>
<feature type="compositionally biased region" description="Basic residues" evidence="7">
    <location>
        <begin position="474"/>
        <end position="483"/>
    </location>
</feature>
<accession>A0A484CEL4</accession>
<keyword evidence="3" id="KW-0539">Nucleus</keyword>
<evidence type="ECO:0000313" key="9">
    <source>
        <dbReference type="EMBL" id="TDH02342.1"/>
    </source>
</evidence>
<dbReference type="GO" id="GO:0071013">
    <property type="term" value="C:catalytic step 2 spliceosome"/>
    <property type="evidence" value="ECO:0007669"/>
    <property type="project" value="TreeGrafter"/>
</dbReference>
<evidence type="ECO:0000313" key="10">
    <source>
        <dbReference type="Proteomes" id="UP000295070"/>
    </source>
</evidence>
<evidence type="ECO:0000256" key="1">
    <source>
        <dbReference type="ARBA" id="ARBA00004123"/>
    </source>
</evidence>
<feature type="compositionally biased region" description="Basic and acidic residues" evidence="7">
    <location>
        <begin position="313"/>
        <end position="361"/>
    </location>
</feature>
<dbReference type="AlphaFoldDB" id="A0A484CEL4"/>
<dbReference type="PANTHER" id="PTHR45625:SF6">
    <property type="entry name" value="SPLICEOSOME-ASSOCIATED PROTEIN CWC27 HOMOLOG"/>
    <property type="match status" value="1"/>
</dbReference>
<feature type="compositionally biased region" description="Acidic residues" evidence="7">
    <location>
        <begin position="261"/>
        <end position="284"/>
    </location>
</feature>
<evidence type="ECO:0000259" key="8">
    <source>
        <dbReference type="PROSITE" id="PS50072"/>
    </source>
</evidence>
<evidence type="ECO:0000256" key="3">
    <source>
        <dbReference type="ARBA" id="ARBA00023242"/>
    </source>
</evidence>
<evidence type="ECO:0000256" key="5">
    <source>
        <dbReference type="ARBA" id="ARBA00042090"/>
    </source>
</evidence>
<feature type="compositionally biased region" description="Basic and acidic residues" evidence="7">
    <location>
        <begin position="231"/>
        <end position="241"/>
    </location>
</feature>
<dbReference type="FunFam" id="2.40.100.10:FF:000007">
    <property type="entry name" value="Peptidyl-prolyl cis-trans isomerase CWC27 homolog"/>
    <property type="match status" value="1"/>
</dbReference>
<reference evidence="9 10" key="1">
    <citation type="submission" date="2019-01" db="EMBL/GenBank/DDBJ databases">
        <title>A chromosome-scale genome assembly of the yellow perch, Perca flavescens.</title>
        <authorList>
            <person name="Feron R."/>
            <person name="Morvezen R."/>
            <person name="Bestin A."/>
            <person name="Haffray P."/>
            <person name="Klopp C."/>
            <person name="Zahm M."/>
            <person name="Cabau C."/>
            <person name="Roques C."/>
            <person name="Donnadieu C."/>
            <person name="Bouchez O."/>
            <person name="Christie M."/>
            <person name="Larson W."/>
            <person name="Guiguen Y."/>
        </authorList>
    </citation>
    <scope>NUCLEOTIDE SEQUENCE [LARGE SCALE GENOMIC DNA]</scope>
    <source>
        <strain evidence="9">YP-PL-M2</strain>
        <tissue evidence="9">Blood</tissue>
    </source>
</reference>
<dbReference type="InterPro" id="IPR020892">
    <property type="entry name" value="Cyclophilin-type_PPIase_CS"/>
</dbReference>
<evidence type="ECO:0000256" key="4">
    <source>
        <dbReference type="ARBA" id="ARBA00040027"/>
    </source>
</evidence>
<organism evidence="9 10">
    <name type="scientific">Perca flavescens</name>
    <name type="common">American yellow perch</name>
    <name type="synonym">Morone flavescens</name>
    <dbReference type="NCBI Taxonomy" id="8167"/>
    <lineage>
        <taxon>Eukaryota</taxon>
        <taxon>Metazoa</taxon>
        <taxon>Chordata</taxon>
        <taxon>Craniata</taxon>
        <taxon>Vertebrata</taxon>
        <taxon>Euteleostomi</taxon>
        <taxon>Actinopterygii</taxon>
        <taxon>Neopterygii</taxon>
        <taxon>Teleostei</taxon>
        <taxon>Neoteleostei</taxon>
        <taxon>Acanthomorphata</taxon>
        <taxon>Eupercaria</taxon>
        <taxon>Perciformes</taxon>
        <taxon>Percoidei</taxon>
        <taxon>Percidae</taxon>
        <taxon>Percinae</taxon>
        <taxon>Perca</taxon>
    </lineage>
</organism>
<dbReference type="PROSITE" id="PS50072">
    <property type="entry name" value="CSA_PPIASE_2"/>
    <property type="match status" value="1"/>
</dbReference>
<keyword evidence="10" id="KW-1185">Reference proteome</keyword>
<feature type="region of interest" description="Disordered" evidence="7">
    <location>
        <begin position="456"/>
        <end position="483"/>
    </location>
</feature>
<sequence length="483" mass="55047">MSNIYIQEPPSNGKVLLKTSAGDIDIELWSKEAPKACRNFVQLCMEGYYDGTVFHRVVREFIVQGGDPTGTGTGGESIYGRPFKDEFHSRLRFNRRGLVAMANAGPHDNGSQFFFTLGRADELNNKHTIFGKVTGDTVYNMLRLADVECDEEERPLNPHKIKIAEVLHSPFDDIIPRETKKAKKEKDKEEGKKSQSKATKNFSLLSFGEEAEEEEEMVNQVSQTLKGKSKSSHDLLKDDPRLSSVPAVDKKKKKGTPGDTAETDDATDDDVEGDMDADEEYDSDEKERMKALISNKLKKDKGAVKTTDPGEEEREKKTSRSDELRKEARLLKKELQAIKQRKEESSKPEVDEAKEEDEKPANEAVAEYLEGRKKYEEKRKQKLKKGSSREQQTLELLNRFKSKLSSAITEEAPEDAVEELAEDDDKGWMAHVLQFDEQTRKVKDAAMQDEDTFEIYDPRNPVNKRRREESKKIMKEKKAKVRS</sequence>
<dbReference type="PROSITE" id="PS00170">
    <property type="entry name" value="CSA_PPIASE_1"/>
    <property type="match status" value="1"/>
</dbReference>
<feature type="compositionally biased region" description="Basic and acidic residues" evidence="7">
    <location>
        <begin position="369"/>
        <end position="379"/>
    </location>
</feature>
<name>A0A484CEL4_PERFV</name>
<dbReference type="GO" id="GO:0003755">
    <property type="term" value="F:peptidyl-prolyl cis-trans isomerase activity"/>
    <property type="evidence" value="ECO:0007669"/>
    <property type="project" value="InterPro"/>
</dbReference>
<dbReference type="InterPro" id="IPR029000">
    <property type="entry name" value="Cyclophilin-like_dom_sf"/>
</dbReference>
<dbReference type="PRINTS" id="PR00153">
    <property type="entry name" value="CSAPPISMRASE"/>
</dbReference>
<dbReference type="CDD" id="cd22288">
    <property type="entry name" value="CWC27_CTD"/>
    <property type="match status" value="1"/>
</dbReference>
<dbReference type="STRING" id="8167.A0A484CEL4"/>
<comment type="subunit">
    <text evidence="6">Part of the activated spliceosome B/catalytic step 1 spliceosome, one of the forms of the spliceosome which has a well-formed active site but still cannot catalyze the branching reaction and is composed at least of 52 proteins, the U2, U5 and U6 snRNAs and the pre-mRNA. Recruited during early steps of activated spliceosome B maturation, it is probably one of the first proteins released from this complex as he matures to the spliceosome C complex. Component of the minor spliceosome, which splices U12-type introns.</text>
</comment>
<dbReference type="SUPFAM" id="SSF50891">
    <property type="entry name" value="Cyclophilin-like"/>
    <property type="match status" value="1"/>
</dbReference>
<dbReference type="GO" id="GO:0006457">
    <property type="term" value="P:protein folding"/>
    <property type="evidence" value="ECO:0007669"/>
    <property type="project" value="InterPro"/>
</dbReference>
<evidence type="ECO:0000256" key="7">
    <source>
        <dbReference type="SAM" id="MobiDB-lite"/>
    </source>
</evidence>
<evidence type="ECO:0000256" key="6">
    <source>
        <dbReference type="ARBA" id="ARBA00046368"/>
    </source>
</evidence>
<protein>
    <recommendedName>
        <fullName evidence="4">Spliceosome-associated protein CWC27 homolog</fullName>
    </recommendedName>
    <alternativeName>
        <fullName evidence="5">Probable inactive peptidyl-prolyl cis-trans isomerase CWC27 homolog</fullName>
    </alternativeName>
</protein>
<dbReference type="Gene3D" id="2.40.100.10">
    <property type="entry name" value="Cyclophilin-like"/>
    <property type="match status" value="1"/>
</dbReference>
<dbReference type="Pfam" id="PF00160">
    <property type="entry name" value="Pro_isomerase"/>
    <property type="match status" value="1"/>
</dbReference>
<feature type="domain" description="PPIase cyclophilin-type" evidence="8">
    <location>
        <begin position="19"/>
        <end position="166"/>
    </location>
</feature>